<evidence type="ECO:0000313" key="2">
    <source>
        <dbReference type="EMBL" id="OUM88524.1"/>
    </source>
</evidence>
<comment type="caution">
    <text evidence="2">The sequence shown here is derived from an EMBL/GenBank/DDBJ whole genome shotgun (WGS) entry which is preliminary data.</text>
</comment>
<proteinExistence type="predicted"/>
<evidence type="ECO:0000313" key="3">
    <source>
        <dbReference type="Proteomes" id="UP000196475"/>
    </source>
</evidence>
<dbReference type="EMBL" id="LZRT01000060">
    <property type="protein sequence ID" value="OUM88524.1"/>
    <property type="molecule type" value="Genomic_DNA"/>
</dbReference>
<sequence>MKAIRCHQYGEPDVLQLEEVDTPVPGPRQVLIRVKAAGVNYADVMRRRNMYVQHTPLPFIPGSEVAGEIVAVGPEVKSVKEGDRVVTLLGPKCSGYAEYVIGYEPMLIPIPEGLDEVQAAALPLQGLTAYHILKTSGQVKPGETVLVHAAAGGVGTLSVQLAKHFGATVIATASTEEKLALARSLGADHTINYTAADWDRQVLELTGGKGVDVILEMVGGEIFNKNLGILATFGRMVVFGAASMKRSALEPFRLMNKCQSVVGFLLTPVVERPDLYRPSLQELLQLVKEGRLKLHIGGTFPLEQAAEVHRMLEGRQTTGKLVLIP</sequence>
<dbReference type="GO" id="GO:0008270">
    <property type="term" value="F:zinc ion binding"/>
    <property type="evidence" value="ECO:0007669"/>
    <property type="project" value="InterPro"/>
</dbReference>
<accession>A0A1Y3PNA6</accession>
<protein>
    <submittedName>
        <fullName evidence="2">Alcohol dehydrogenase</fullName>
    </submittedName>
</protein>
<dbReference type="InterPro" id="IPR013149">
    <property type="entry name" value="ADH-like_C"/>
</dbReference>
<dbReference type="InterPro" id="IPR036291">
    <property type="entry name" value="NAD(P)-bd_dom_sf"/>
</dbReference>
<dbReference type="InterPro" id="IPR051397">
    <property type="entry name" value="Zn-ADH-like_protein"/>
</dbReference>
<dbReference type="Proteomes" id="UP000196475">
    <property type="component" value="Unassembled WGS sequence"/>
</dbReference>
<dbReference type="Pfam" id="PF00107">
    <property type="entry name" value="ADH_zinc_N"/>
    <property type="match status" value="1"/>
</dbReference>
<dbReference type="Gene3D" id="3.90.180.10">
    <property type="entry name" value="Medium-chain alcohol dehydrogenases, catalytic domain"/>
    <property type="match status" value="1"/>
</dbReference>
<dbReference type="SUPFAM" id="SSF51735">
    <property type="entry name" value="NAD(P)-binding Rossmann-fold domains"/>
    <property type="match status" value="1"/>
</dbReference>
<evidence type="ECO:0000259" key="1">
    <source>
        <dbReference type="SMART" id="SM00829"/>
    </source>
</evidence>
<feature type="domain" description="Enoyl reductase (ER)" evidence="1">
    <location>
        <begin position="10"/>
        <end position="323"/>
    </location>
</feature>
<dbReference type="InterPro" id="IPR002364">
    <property type="entry name" value="Quin_OxRdtase/zeta-crystal_CS"/>
</dbReference>
<dbReference type="Pfam" id="PF08240">
    <property type="entry name" value="ADH_N"/>
    <property type="match status" value="1"/>
</dbReference>
<dbReference type="CDD" id="cd05286">
    <property type="entry name" value="QOR2"/>
    <property type="match status" value="1"/>
</dbReference>
<organism evidence="2 3">
    <name type="scientific">Bacillus thermozeamaize</name>
    <dbReference type="NCBI Taxonomy" id="230954"/>
    <lineage>
        <taxon>Bacteria</taxon>
        <taxon>Bacillati</taxon>
        <taxon>Bacillota</taxon>
        <taxon>Bacilli</taxon>
        <taxon>Bacillales</taxon>
        <taxon>Bacillaceae</taxon>
        <taxon>Bacillus</taxon>
    </lineage>
</organism>
<dbReference type="InterPro" id="IPR047618">
    <property type="entry name" value="QOR-like"/>
</dbReference>
<name>A0A1Y3PNA6_9BACI</name>
<gene>
    <name evidence="2" type="ORF">BAA01_05340</name>
</gene>
<dbReference type="InterPro" id="IPR020843">
    <property type="entry name" value="ER"/>
</dbReference>
<dbReference type="PANTHER" id="PTHR43677">
    <property type="entry name" value="SHORT-CHAIN DEHYDROGENASE/REDUCTASE"/>
    <property type="match status" value="1"/>
</dbReference>
<dbReference type="GO" id="GO:0003960">
    <property type="term" value="F:quinone reductase (NADPH) activity"/>
    <property type="evidence" value="ECO:0007669"/>
    <property type="project" value="InterPro"/>
</dbReference>
<dbReference type="Gene3D" id="3.40.50.720">
    <property type="entry name" value="NAD(P)-binding Rossmann-like Domain"/>
    <property type="match status" value="1"/>
</dbReference>
<dbReference type="PANTHER" id="PTHR43677:SF4">
    <property type="entry name" value="QUINONE OXIDOREDUCTASE-LIKE PROTEIN 2"/>
    <property type="match status" value="1"/>
</dbReference>
<dbReference type="PROSITE" id="PS01162">
    <property type="entry name" value="QOR_ZETA_CRYSTAL"/>
    <property type="match status" value="1"/>
</dbReference>
<dbReference type="SUPFAM" id="SSF50129">
    <property type="entry name" value="GroES-like"/>
    <property type="match status" value="1"/>
</dbReference>
<dbReference type="InterPro" id="IPR011032">
    <property type="entry name" value="GroES-like_sf"/>
</dbReference>
<dbReference type="SMART" id="SM00829">
    <property type="entry name" value="PKS_ER"/>
    <property type="match status" value="1"/>
</dbReference>
<dbReference type="AlphaFoldDB" id="A0A1Y3PNA6"/>
<dbReference type="InterPro" id="IPR013154">
    <property type="entry name" value="ADH-like_N"/>
</dbReference>
<reference evidence="3" key="1">
    <citation type="submission" date="2016-06" db="EMBL/GenBank/DDBJ databases">
        <authorList>
            <person name="Nascimento L."/>
            <person name="Pereira R.V."/>
            <person name="Martins L.F."/>
            <person name="Quaggio R.B."/>
            <person name="Silva A.M."/>
            <person name="Setubal J.C."/>
        </authorList>
    </citation>
    <scope>NUCLEOTIDE SEQUENCE [LARGE SCALE GENOMIC DNA]</scope>
</reference>